<dbReference type="SUPFAM" id="SSF56399">
    <property type="entry name" value="ADP-ribosylation"/>
    <property type="match status" value="1"/>
</dbReference>
<keyword evidence="2" id="KW-1185">Reference proteome</keyword>
<dbReference type="OrthoDB" id="3335358at2759"/>
<evidence type="ECO:0000313" key="2">
    <source>
        <dbReference type="Proteomes" id="UP000518752"/>
    </source>
</evidence>
<dbReference type="Gene3D" id="3.20.170.20">
    <property type="entry name" value="Protein of unknown function DUF952"/>
    <property type="match status" value="1"/>
</dbReference>
<comment type="caution">
    <text evidence="1">The sequence shown here is derived from an EMBL/GenBank/DDBJ whole genome shotgun (WGS) entry which is preliminary data.</text>
</comment>
<name>A0A8H5HVJ9_9AGAR</name>
<sequence>MLQSPTYVYKLVPPSSPVPLNSRDIPLELPVSTLDKESGFIHLSTSVQVPNTLKFFFTEHESVYVLRIPYGFLEEGKVIKWEDPKAEVCGPRGGEGMFPHLYNDLKLGQDEIDAVRVLLKQADGSWDKSIQEAIQDGWLVY</sequence>
<evidence type="ECO:0000313" key="1">
    <source>
        <dbReference type="EMBL" id="KAF5390131.1"/>
    </source>
</evidence>
<accession>A0A8H5HVJ9</accession>
<gene>
    <name evidence="1" type="ORF">D9757_003788</name>
</gene>
<dbReference type="InterPro" id="IPR009297">
    <property type="entry name" value="DUF952"/>
</dbReference>
<dbReference type="Proteomes" id="UP000518752">
    <property type="component" value="Unassembled WGS sequence"/>
</dbReference>
<dbReference type="PANTHER" id="PTHR34129:SF1">
    <property type="entry name" value="DUF952 DOMAIN-CONTAINING PROTEIN"/>
    <property type="match status" value="1"/>
</dbReference>
<dbReference type="Pfam" id="PF06108">
    <property type="entry name" value="DUF952"/>
    <property type="match status" value="1"/>
</dbReference>
<dbReference type="AlphaFoldDB" id="A0A8H5HVJ9"/>
<organism evidence="1 2">
    <name type="scientific">Collybiopsis confluens</name>
    <dbReference type="NCBI Taxonomy" id="2823264"/>
    <lineage>
        <taxon>Eukaryota</taxon>
        <taxon>Fungi</taxon>
        <taxon>Dikarya</taxon>
        <taxon>Basidiomycota</taxon>
        <taxon>Agaricomycotina</taxon>
        <taxon>Agaricomycetes</taxon>
        <taxon>Agaricomycetidae</taxon>
        <taxon>Agaricales</taxon>
        <taxon>Marasmiineae</taxon>
        <taxon>Omphalotaceae</taxon>
        <taxon>Collybiopsis</taxon>
    </lineage>
</organism>
<protein>
    <submittedName>
        <fullName evidence="1">Uncharacterized protein</fullName>
    </submittedName>
</protein>
<dbReference type="EMBL" id="JAACJN010000017">
    <property type="protein sequence ID" value="KAF5390131.1"/>
    <property type="molecule type" value="Genomic_DNA"/>
</dbReference>
<dbReference type="PANTHER" id="PTHR34129">
    <property type="entry name" value="BLR1139 PROTEIN"/>
    <property type="match status" value="1"/>
</dbReference>
<reference evidence="1 2" key="1">
    <citation type="journal article" date="2020" name="ISME J.">
        <title>Uncovering the hidden diversity of litter-decomposition mechanisms in mushroom-forming fungi.</title>
        <authorList>
            <person name="Floudas D."/>
            <person name="Bentzer J."/>
            <person name="Ahren D."/>
            <person name="Johansson T."/>
            <person name="Persson P."/>
            <person name="Tunlid A."/>
        </authorList>
    </citation>
    <scope>NUCLEOTIDE SEQUENCE [LARGE SCALE GENOMIC DNA]</scope>
    <source>
        <strain evidence="1 2">CBS 406.79</strain>
    </source>
</reference>
<proteinExistence type="predicted"/>